<organism evidence="2 3">
    <name type="scientific">Gracilibacillus thailandensis</name>
    <dbReference type="NCBI Taxonomy" id="563735"/>
    <lineage>
        <taxon>Bacteria</taxon>
        <taxon>Bacillati</taxon>
        <taxon>Bacillota</taxon>
        <taxon>Bacilli</taxon>
        <taxon>Bacillales</taxon>
        <taxon>Bacillaceae</taxon>
        <taxon>Gracilibacillus</taxon>
    </lineage>
</organism>
<feature type="coiled-coil region" evidence="1">
    <location>
        <begin position="153"/>
        <end position="180"/>
    </location>
</feature>
<dbReference type="EMBL" id="WJEE01000003">
    <property type="protein sequence ID" value="MRI65213.1"/>
    <property type="molecule type" value="Genomic_DNA"/>
</dbReference>
<dbReference type="AlphaFoldDB" id="A0A6N7QT31"/>
<evidence type="ECO:0000313" key="2">
    <source>
        <dbReference type="EMBL" id="MRI65213.1"/>
    </source>
</evidence>
<dbReference type="RefSeq" id="WP_153834084.1">
    <property type="nucleotide sequence ID" value="NZ_JBHUMW010000002.1"/>
</dbReference>
<protein>
    <submittedName>
        <fullName evidence="2">Uncharacterized protein</fullName>
    </submittedName>
</protein>
<reference evidence="2 3" key="1">
    <citation type="submission" date="2019-10" db="EMBL/GenBank/DDBJ databases">
        <title>Gracilibacillus salitolerans sp. nov., a moderate halophile isolated from a saline soil in northwest China.</title>
        <authorList>
            <person name="Gan L."/>
        </authorList>
    </citation>
    <scope>NUCLEOTIDE SEQUENCE [LARGE SCALE GENOMIC DNA]</scope>
    <source>
        <strain evidence="2 3">TP2-8</strain>
    </source>
</reference>
<keyword evidence="3" id="KW-1185">Reference proteome</keyword>
<keyword evidence="1" id="KW-0175">Coiled coil</keyword>
<gene>
    <name evidence="2" type="ORF">GH885_02495</name>
</gene>
<accession>A0A6N7QT31</accession>
<dbReference type="Proteomes" id="UP000435187">
    <property type="component" value="Unassembled WGS sequence"/>
</dbReference>
<name>A0A6N7QT31_9BACI</name>
<proteinExistence type="predicted"/>
<evidence type="ECO:0000256" key="1">
    <source>
        <dbReference type="SAM" id="Coils"/>
    </source>
</evidence>
<comment type="caution">
    <text evidence="2">The sequence shown here is derived from an EMBL/GenBank/DDBJ whole genome shotgun (WGS) entry which is preliminary data.</text>
</comment>
<sequence length="181" mass="21012">MDLKSIEIISKMANEGEIEFKFFQDSARIRIKSDEFDESLKNYNFDGDRESFADQLDEFLTLAKDVALGNPTEEYSEESIELIKNNYLNDERINLINLQLRSHNNILEEVDTDIITKRSKTNSKSIISYNGLITLITRETHVDDVSDYDVLHLELTKKQIDTLIDELSKARKSIESIEKEE</sequence>
<evidence type="ECO:0000313" key="3">
    <source>
        <dbReference type="Proteomes" id="UP000435187"/>
    </source>
</evidence>